<dbReference type="Pfam" id="PF05190">
    <property type="entry name" value="MutS_IV"/>
    <property type="match status" value="1"/>
</dbReference>
<dbReference type="PIRSF" id="PIRSF037677">
    <property type="entry name" value="DNA_mis_repair_Msh6"/>
    <property type="match status" value="1"/>
</dbReference>
<evidence type="ECO:0000256" key="1">
    <source>
        <dbReference type="ARBA" id="ARBA00006271"/>
    </source>
</evidence>
<accession>H0URH8</accession>
<dbReference type="InterPro" id="IPR007861">
    <property type="entry name" value="DNA_mismatch_repair_MutS_clamp"/>
</dbReference>
<keyword evidence="6 7" id="KW-0234">DNA repair</keyword>
<dbReference type="PANTHER" id="PTHR11361">
    <property type="entry name" value="DNA MISMATCH REPAIR PROTEIN MUTS FAMILY MEMBER"/>
    <property type="match status" value="1"/>
</dbReference>
<dbReference type="EMBL" id="CM001377">
    <property type="protein sequence ID" value="EHM09917.1"/>
    <property type="molecule type" value="Genomic_DNA"/>
</dbReference>
<dbReference type="InterPro" id="IPR017261">
    <property type="entry name" value="DNA_mismatch_repair_MutS/MSH"/>
</dbReference>
<dbReference type="SUPFAM" id="SSF55271">
    <property type="entry name" value="DNA repair protein MutS, domain I"/>
    <property type="match status" value="1"/>
</dbReference>
<comment type="similarity">
    <text evidence="1 7 9">Belongs to the DNA mismatch repair MutS family.</text>
</comment>
<dbReference type="InterPro" id="IPR036678">
    <property type="entry name" value="MutS_con_dom_sf"/>
</dbReference>
<dbReference type="InterPro" id="IPR007695">
    <property type="entry name" value="DNA_mismatch_repair_MutS-lik_N"/>
</dbReference>
<dbReference type="HOGENOM" id="CLU_002472_4_0_0"/>
<evidence type="ECO:0000256" key="3">
    <source>
        <dbReference type="ARBA" id="ARBA00022763"/>
    </source>
</evidence>
<keyword evidence="3 7" id="KW-0227">DNA damage</keyword>
<gene>
    <name evidence="7" type="primary">mutS</name>
    <name evidence="11" type="ORF">TheveDRAFT_0767</name>
</gene>
<dbReference type="GO" id="GO:0030983">
    <property type="term" value="F:mismatched DNA binding"/>
    <property type="evidence" value="ECO:0007669"/>
    <property type="project" value="InterPro"/>
</dbReference>
<evidence type="ECO:0000256" key="9">
    <source>
        <dbReference type="RuleBase" id="RU003756"/>
    </source>
</evidence>
<evidence type="ECO:0000256" key="4">
    <source>
        <dbReference type="ARBA" id="ARBA00022840"/>
    </source>
</evidence>
<evidence type="ECO:0000313" key="12">
    <source>
        <dbReference type="Proteomes" id="UP000005730"/>
    </source>
</evidence>
<evidence type="ECO:0000256" key="7">
    <source>
        <dbReference type="HAMAP-Rule" id="MF_00096"/>
    </source>
</evidence>
<dbReference type="InterPro" id="IPR007860">
    <property type="entry name" value="DNA_mmatch_repair_MutS_con_dom"/>
</dbReference>
<dbReference type="eggNOG" id="COG0249">
    <property type="taxonomic scope" value="Bacteria"/>
</dbReference>
<dbReference type="OrthoDB" id="9802448at2"/>
<evidence type="ECO:0000256" key="6">
    <source>
        <dbReference type="ARBA" id="ARBA00023204"/>
    </source>
</evidence>
<dbReference type="Pfam" id="PF05188">
    <property type="entry name" value="MutS_II"/>
    <property type="match status" value="1"/>
</dbReference>
<keyword evidence="2 7" id="KW-0547">Nucleotide-binding</keyword>
<dbReference type="InterPro" id="IPR007696">
    <property type="entry name" value="DNA_mismatch_repair_MutS_core"/>
</dbReference>
<evidence type="ECO:0000256" key="2">
    <source>
        <dbReference type="ARBA" id="ARBA00022741"/>
    </source>
</evidence>
<evidence type="ECO:0000313" key="11">
    <source>
        <dbReference type="EMBL" id="EHM09917.1"/>
    </source>
</evidence>
<protein>
    <recommendedName>
        <fullName evidence="7 8">DNA mismatch repair protein MutS</fullName>
    </recommendedName>
</protein>
<dbReference type="Proteomes" id="UP000005730">
    <property type="component" value="Chromosome"/>
</dbReference>
<feature type="domain" description="DNA mismatch repair proteins mutS family" evidence="10">
    <location>
        <begin position="674"/>
        <end position="690"/>
    </location>
</feature>
<proteinExistence type="inferred from homology"/>
<dbReference type="SMART" id="SM00534">
    <property type="entry name" value="MUTSac"/>
    <property type="match status" value="1"/>
</dbReference>
<dbReference type="Pfam" id="PF05192">
    <property type="entry name" value="MutS_III"/>
    <property type="match status" value="1"/>
</dbReference>
<dbReference type="InterPro" id="IPR045076">
    <property type="entry name" value="MutS"/>
</dbReference>
<dbReference type="SUPFAM" id="SSF52540">
    <property type="entry name" value="P-loop containing nucleoside triphosphate hydrolases"/>
    <property type="match status" value="1"/>
</dbReference>
<sequence>MLPDGVKLTPMLEQYLYWKERYKDYLLFFRMGDFYELFFDDAKEASRLLDIALTARDQDRSIPMAGVPHHSVEQYLAKLVEQGRKVAICEQVSEPDGKTLVKRQVVRLVTPGTFVPSDGSGDAYLAACAPVGEGWAFAVISLSTGQFEAGVVSTLEIHGVLSAYAPTEVLVPRGKIPDGMPWRWVERELDLFSPAANEVLLKQRLGLSTLEGLGFPTSDPALGPAGAVLRYAEETQFRAIGHLRPLKRISLGRGLMLDLTSQRNLDLLEPKGSSLFSVLNFCVTPLGKRVLKEWILHPLNDPDEINLRLDAVQSLVEDPLALNAIRSSLGAVGDVDRAVSRLHLGTGGPRDAGVCRDFLSALPDVAACAALFPERWRISLSSALEELKVTLEAALEEVLPRDLSEGPVIKQGYDGELDELRSFVDGHEGWLSAFEDRERERTGIKGLKVRYNKVFGYYIEVSKANLDKVPSDYVRRQTLVNAERFVTQELQEFEARMSKASMAVSVREAHVWGEVLSRILNATPEIQSLSALVGEIDCIQSLAVAAVERGYSRPHVDLGDVFHLKDARHPVVEVALHPEPFTPNDMYLDSGERRMILLTGPNMAGKSTYLRMGALVAIMAQMGSFVPASYARIGCFSRIYTRIGARDDLVRGQSTFMVEMVETAQILNSLGPRSLVILDEIGRGTSTDDGMSIAWAVMEYLHHRSDVGVKVLFATHYHELTVLADQLPGVSNWSVAVEETPRGVVFLHHVIPRPADRSYGVEVARLAGLPESVLRRSRELLEMFEGRRKRDVGAAFDVAPGVVQLSLFDPRVDGLLEELAACDPDNMTPLQGLEMIYELKMKALDILRGGGHKAREQD</sequence>
<dbReference type="FunFam" id="3.40.1170.10:FF:000001">
    <property type="entry name" value="DNA mismatch repair protein MutS"/>
    <property type="match status" value="1"/>
</dbReference>
<dbReference type="Gene3D" id="1.10.1420.10">
    <property type="match status" value="2"/>
</dbReference>
<dbReference type="Gene3D" id="3.40.50.300">
    <property type="entry name" value="P-loop containing nucleotide triphosphate hydrolases"/>
    <property type="match status" value="1"/>
</dbReference>
<dbReference type="InterPro" id="IPR027417">
    <property type="entry name" value="P-loop_NTPase"/>
</dbReference>
<dbReference type="PANTHER" id="PTHR11361:SF34">
    <property type="entry name" value="DNA MISMATCH REPAIR PROTEIN MSH1, MITOCHONDRIAL"/>
    <property type="match status" value="1"/>
</dbReference>
<dbReference type="SMART" id="SM00533">
    <property type="entry name" value="MUTSd"/>
    <property type="match status" value="1"/>
</dbReference>
<name>H0URH8_9BACT</name>
<comment type="function">
    <text evidence="7">This protein is involved in the repair of mismatches in DNA. It is possible that it carries out the mismatch recognition step. This protein has a weak ATPase activity.</text>
</comment>
<dbReference type="GO" id="GO:0140664">
    <property type="term" value="F:ATP-dependent DNA damage sensor activity"/>
    <property type="evidence" value="ECO:0007669"/>
    <property type="project" value="InterPro"/>
</dbReference>
<reference evidence="11 12" key="1">
    <citation type="submission" date="2011-10" db="EMBL/GenBank/DDBJ databases">
        <title>The Noncontiguous Finished genome of Thermanaerovibrio velox DSM 12556.</title>
        <authorList>
            <consortium name="US DOE Joint Genome Institute (JGI-PGF)"/>
            <person name="Lucas S."/>
            <person name="Copeland A."/>
            <person name="Lapidus A."/>
            <person name="Glavina del Rio T."/>
            <person name="Dalin E."/>
            <person name="Tice H."/>
            <person name="Bruce D."/>
            <person name="Goodwin L."/>
            <person name="Pitluck S."/>
            <person name="Peters L."/>
            <person name="Mikhailova N."/>
            <person name="Teshima H."/>
            <person name="Kyrpides N."/>
            <person name="Mavromatis K."/>
            <person name="Ivanova N."/>
            <person name="Markowitz V."/>
            <person name="Cheng J.-F."/>
            <person name="Hugenholtz P."/>
            <person name="Woyke T."/>
            <person name="Wu D."/>
            <person name="Spring S."/>
            <person name="Brambilla E.-M."/>
            <person name="Klenk H.-P."/>
            <person name="Eisen J.A."/>
        </authorList>
    </citation>
    <scope>NUCLEOTIDE SEQUENCE [LARGE SCALE GENOMIC DNA]</scope>
    <source>
        <strain evidence="11 12">DSM 12556</strain>
    </source>
</reference>
<keyword evidence="4 7" id="KW-0067">ATP-binding</keyword>
<keyword evidence="12" id="KW-1185">Reference proteome</keyword>
<dbReference type="GO" id="GO:0006298">
    <property type="term" value="P:mismatch repair"/>
    <property type="evidence" value="ECO:0007669"/>
    <property type="project" value="UniProtKB-UniRule"/>
</dbReference>
<dbReference type="SUPFAM" id="SSF53150">
    <property type="entry name" value="DNA repair protein MutS, domain II"/>
    <property type="match status" value="1"/>
</dbReference>
<dbReference type="Gene3D" id="3.40.1170.10">
    <property type="entry name" value="DNA repair protein MutS, domain I"/>
    <property type="match status" value="1"/>
</dbReference>
<keyword evidence="5 7" id="KW-0238">DNA-binding</keyword>
<dbReference type="InterPro" id="IPR016151">
    <property type="entry name" value="DNA_mismatch_repair_MutS_N"/>
</dbReference>
<dbReference type="NCBIfam" id="TIGR01070">
    <property type="entry name" value="mutS1"/>
    <property type="match status" value="1"/>
</dbReference>
<dbReference type="NCBIfam" id="NF003810">
    <property type="entry name" value="PRK05399.1"/>
    <property type="match status" value="1"/>
</dbReference>
<dbReference type="AlphaFoldDB" id="H0URH8"/>
<organism evidence="11 12">
    <name type="scientific">Thermanaerovibrio velox DSM 12556</name>
    <dbReference type="NCBI Taxonomy" id="926567"/>
    <lineage>
        <taxon>Bacteria</taxon>
        <taxon>Thermotogati</taxon>
        <taxon>Synergistota</taxon>
        <taxon>Synergistia</taxon>
        <taxon>Synergistales</taxon>
        <taxon>Synergistaceae</taxon>
        <taxon>Thermanaerovibrio</taxon>
    </lineage>
</organism>
<dbReference type="Pfam" id="PF00488">
    <property type="entry name" value="MutS_V"/>
    <property type="match status" value="1"/>
</dbReference>
<dbReference type="InterPro" id="IPR036187">
    <property type="entry name" value="DNA_mismatch_repair_MutS_sf"/>
</dbReference>
<dbReference type="Pfam" id="PF01624">
    <property type="entry name" value="MutS_I"/>
    <property type="match status" value="1"/>
</dbReference>
<dbReference type="HAMAP" id="MF_00096">
    <property type="entry name" value="MutS"/>
    <property type="match status" value="1"/>
</dbReference>
<dbReference type="GO" id="GO:0003684">
    <property type="term" value="F:damaged DNA binding"/>
    <property type="evidence" value="ECO:0007669"/>
    <property type="project" value="UniProtKB-UniRule"/>
</dbReference>
<dbReference type="InterPro" id="IPR005748">
    <property type="entry name" value="DNA_mismatch_repair_MutS"/>
</dbReference>
<dbReference type="RefSeq" id="WP_006583411.1">
    <property type="nucleotide sequence ID" value="NZ_CM001377.1"/>
</dbReference>
<dbReference type="GO" id="GO:0005524">
    <property type="term" value="F:ATP binding"/>
    <property type="evidence" value="ECO:0007669"/>
    <property type="project" value="UniProtKB-UniRule"/>
</dbReference>
<evidence type="ECO:0000256" key="5">
    <source>
        <dbReference type="ARBA" id="ARBA00023125"/>
    </source>
</evidence>
<dbReference type="SUPFAM" id="SSF48334">
    <property type="entry name" value="DNA repair protein MutS, domain III"/>
    <property type="match status" value="1"/>
</dbReference>
<dbReference type="InterPro" id="IPR000432">
    <property type="entry name" value="DNA_mismatch_repair_MutS_C"/>
</dbReference>
<dbReference type="STRING" id="926567.TheveDRAFT_0767"/>
<evidence type="ECO:0000256" key="8">
    <source>
        <dbReference type="NCBIfam" id="TIGR01070"/>
    </source>
</evidence>
<dbReference type="Gene3D" id="3.30.420.110">
    <property type="entry name" value="MutS, connector domain"/>
    <property type="match status" value="1"/>
</dbReference>
<feature type="binding site" evidence="7">
    <location>
        <begin position="600"/>
        <end position="607"/>
    </location>
    <ligand>
        <name>ATP</name>
        <dbReference type="ChEBI" id="CHEBI:30616"/>
    </ligand>
</feature>
<evidence type="ECO:0000259" key="10">
    <source>
        <dbReference type="PROSITE" id="PS00486"/>
    </source>
</evidence>
<dbReference type="Gene3D" id="6.10.140.430">
    <property type="match status" value="1"/>
</dbReference>
<dbReference type="CDD" id="cd03284">
    <property type="entry name" value="ABC_MutS1"/>
    <property type="match status" value="1"/>
</dbReference>
<dbReference type="PROSITE" id="PS00486">
    <property type="entry name" value="DNA_MISMATCH_REPAIR_2"/>
    <property type="match status" value="1"/>
</dbReference>